<keyword evidence="1" id="KW-0131">Cell cycle</keyword>
<dbReference type="GO" id="GO:0090694">
    <property type="term" value="C:Scc2-Scc4 cohesin loading complex"/>
    <property type="evidence" value="ECO:0007669"/>
    <property type="project" value="TreeGrafter"/>
</dbReference>
<sequence length="486" mass="53832">MKTGTGELVGFVGGKGTAGVVEGTVTGIAAGFVGEIVTGFVEGTATMVGVSEGPKQRQGLLQCKLLHIISQQIGSKLVNGLHYKTWLSIGSYLVVVSREASLLQLFMSLLHYHKSKACWMCKRIYNMSLLQVLAQTRLGNDVHFRVQKKLLMPFATTCGQTPEPNQLCTTVRGWSFDGGIDRAYTRGLAGNEVAAVAGDTNICGGIVQLYWDNILGRCLDCDEQVRQSALKIVEIMLRQGLVHPITCIPYLIALETDPLESNSKLAHHLLMNMNEKYPAFFESRLGDGLQMSFMFMQAICVIPDENVNHKTPSKIPVSGKGKPESDSITQSRVGVSRIYKLVRGNRMSRNEFMSSIVRKFDNPKWNKFVIALLTYCTEVLALLPFIAPDEPLYLIYAINRVVQVRAGQLEANFKAWCSSLLWSEGDVTPHGNGMHQQAPNEPIHSTQVMSTDLDGTFQQSVDVQPNLDDMKNRMRANRKGFWVNLG</sequence>
<dbReference type="InterPro" id="IPR024986">
    <property type="entry name" value="Nipped-B_C"/>
</dbReference>
<keyword evidence="1" id="KW-0677">Repeat</keyword>
<evidence type="ECO:0000313" key="3">
    <source>
        <dbReference type="EMBL" id="KAI5436463.1"/>
    </source>
</evidence>
<dbReference type="Proteomes" id="UP001058974">
    <property type="component" value="Chromosome 2"/>
</dbReference>
<comment type="caution">
    <text evidence="3">The sequence shown here is derived from an EMBL/GenBank/DDBJ whole genome shotgun (WGS) entry which is preliminary data.</text>
</comment>
<dbReference type="InterPro" id="IPR016024">
    <property type="entry name" value="ARM-type_fold"/>
</dbReference>
<dbReference type="PANTHER" id="PTHR21704:SF18">
    <property type="entry name" value="NIPPED-B-LIKE PROTEIN"/>
    <property type="match status" value="1"/>
</dbReference>
<evidence type="ECO:0000313" key="4">
    <source>
        <dbReference type="Proteomes" id="UP001058974"/>
    </source>
</evidence>
<keyword evidence="1" id="KW-0539">Nucleus</keyword>
<dbReference type="SUPFAM" id="SSF48371">
    <property type="entry name" value="ARM repeat"/>
    <property type="match status" value="1"/>
</dbReference>
<feature type="domain" description="Sister chromatid cohesion C-terminal" evidence="2">
    <location>
        <begin position="203"/>
        <end position="401"/>
    </location>
</feature>
<dbReference type="GO" id="GO:0003682">
    <property type="term" value="F:chromatin binding"/>
    <property type="evidence" value="ECO:0007669"/>
    <property type="project" value="TreeGrafter"/>
</dbReference>
<comment type="subcellular location">
    <subcellularLocation>
        <location evidence="1">Nucleus</location>
    </subcellularLocation>
</comment>
<dbReference type="GO" id="GO:1990414">
    <property type="term" value="P:replication-born double-strand break repair via sister chromatid exchange"/>
    <property type="evidence" value="ECO:0007669"/>
    <property type="project" value="TreeGrafter"/>
</dbReference>
<evidence type="ECO:0000256" key="1">
    <source>
        <dbReference type="RuleBase" id="RU364107"/>
    </source>
</evidence>
<proteinExistence type="inferred from homology"/>
<gene>
    <name evidence="3" type="ORF">KIW84_022814</name>
</gene>
<dbReference type="Gramene" id="Psat02G0281400-T1">
    <property type="protein sequence ID" value="KAI5436463.1"/>
    <property type="gene ID" value="KIW84_022814"/>
</dbReference>
<comment type="similarity">
    <text evidence="1">Belongs to the SCC2/Nipped-B family.</text>
</comment>
<reference evidence="3 4" key="1">
    <citation type="journal article" date="2022" name="Nat. Genet.">
        <title>Improved pea reference genome and pan-genome highlight genomic features and evolutionary characteristics.</title>
        <authorList>
            <person name="Yang T."/>
            <person name="Liu R."/>
            <person name="Luo Y."/>
            <person name="Hu S."/>
            <person name="Wang D."/>
            <person name="Wang C."/>
            <person name="Pandey M.K."/>
            <person name="Ge S."/>
            <person name="Xu Q."/>
            <person name="Li N."/>
            <person name="Li G."/>
            <person name="Huang Y."/>
            <person name="Saxena R.K."/>
            <person name="Ji Y."/>
            <person name="Li M."/>
            <person name="Yan X."/>
            <person name="He Y."/>
            <person name="Liu Y."/>
            <person name="Wang X."/>
            <person name="Xiang C."/>
            <person name="Varshney R.K."/>
            <person name="Ding H."/>
            <person name="Gao S."/>
            <person name="Zong X."/>
        </authorList>
    </citation>
    <scope>NUCLEOTIDE SEQUENCE [LARGE SCALE GENOMIC DNA]</scope>
    <source>
        <strain evidence="3 4">cv. Zhongwan 6</strain>
    </source>
</reference>
<evidence type="ECO:0000259" key="2">
    <source>
        <dbReference type="Pfam" id="PF12830"/>
    </source>
</evidence>
<dbReference type="Pfam" id="PF12830">
    <property type="entry name" value="Nipped-B_C"/>
    <property type="match status" value="1"/>
</dbReference>
<dbReference type="GO" id="GO:0034087">
    <property type="term" value="P:establishment of mitotic sister chromatid cohesion"/>
    <property type="evidence" value="ECO:0007669"/>
    <property type="project" value="TreeGrafter"/>
</dbReference>
<keyword evidence="4" id="KW-1185">Reference proteome</keyword>
<dbReference type="GO" id="GO:0140588">
    <property type="term" value="P:chromatin looping"/>
    <property type="evidence" value="ECO:0007669"/>
    <property type="project" value="InterPro"/>
</dbReference>
<organism evidence="3 4">
    <name type="scientific">Pisum sativum</name>
    <name type="common">Garden pea</name>
    <name type="synonym">Lathyrus oleraceus</name>
    <dbReference type="NCBI Taxonomy" id="3888"/>
    <lineage>
        <taxon>Eukaryota</taxon>
        <taxon>Viridiplantae</taxon>
        <taxon>Streptophyta</taxon>
        <taxon>Embryophyta</taxon>
        <taxon>Tracheophyta</taxon>
        <taxon>Spermatophyta</taxon>
        <taxon>Magnoliopsida</taxon>
        <taxon>eudicotyledons</taxon>
        <taxon>Gunneridae</taxon>
        <taxon>Pentapetalae</taxon>
        <taxon>rosids</taxon>
        <taxon>fabids</taxon>
        <taxon>Fabales</taxon>
        <taxon>Fabaceae</taxon>
        <taxon>Papilionoideae</taxon>
        <taxon>50 kb inversion clade</taxon>
        <taxon>NPAAA clade</taxon>
        <taxon>Hologalegina</taxon>
        <taxon>IRL clade</taxon>
        <taxon>Fabeae</taxon>
        <taxon>Lathyrus</taxon>
    </lineage>
</organism>
<dbReference type="EMBL" id="JAMSHJ010000002">
    <property type="protein sequence ID" value="KAI5436463.1"/>
    <property type="molecule type" value="Genomic_DNA"/>
</dbReference>
<name>A0A9D5B742_PEA</name>
<dbReference type="AlphaFoldDB" id="A0A9D5B742"/>
<dbReference type="GO" id="GO:0061775">
    <property type="term" value="F:cohesin loader activity"/>
    <property type="evidence" value="ECO:0007669"/>
    <property type="project" value="InterPro"/>
</dbReference>
<accession>A0A9D5B742</accession>
<dbReference type="PANTHER" id="PTHR21704">
    <property type="entry name" value="NIPPED-B-LIKE PROTEIN DELANGIN SCC2-RELATED"/>
    <property type="match status" value="1"/>
</dbReference>
<dbReference type="GO" id="GO:0071169">
    <property type="term" value="P:establishment of protein localization to chromatin"/>
    <property type="evidence" value="ECO:0007669"/>
    <property type="project" value="TreeGrafter"/>
</dbReference>
<dbReference type="InterPro" id="IPR033031">
    <property type="entry name" value="Scc2/Nipped-B"/>
</dbReference>
<protein>
    <recommendedName>
        <fullName evidence="1">Sister chromatid cohesion protein</fullName>
    </recommendedName>
</protein>
<dbReference type="GO" id="GO:0010468">
    <property type="term" value="P:regulation of gene expression"/>
    <property type="evidence" value="ECO:0007669"/>
    <property type="project" value="InterPro"/>
</dbReference>